<feature type="transmembrane region" description="Helical" evidence="2">
    <location>
        <begin position="212"/>
        <end position="235"/>
    </location>
</feature>
<feature type="compositionally biased region" description="Polar residues" evidence="1">
    <location>
        <begin position="71"/>
        <end position="99"/>
    </location>
</feature>
<feature type="chain" id="PRO_5040746017" evidence="3">
    <location>
        <begin position="24"/>
        <end position="318"/>
    </location>
</feature>
<dbReference type="Proteomes" id="UP001150942">
    <property type="component" value="Unassembled WGS sequence"/>
</dbReference>
<keyword evidence="5" id="KW-1185">Reference proteome</keyword>
<feature type="compositionally biased region" description="Basic and acidic residues" evidence="1">
    <location>
        <begin position="122"/>
        <end position="136"/>
    </location>
</feature>
<name>A0A9W9IPY0_9EURO</name>
<evidence type="ECO:0000256" key="1">
    <source>
        <dbReference type="SAM" id="MobiDB-lite"/>
    </source>
</evidence>
<dbReference type="EMBL" id="JAPQKQ010000009">
    <property type="protein sequence ID" value="KAJ5181752.1"/>
    <property type="molecule type" value="Genomic_DNA"/>
</dbReference>
<sequence length="318" mass="35772">MQINRPSMLTLALILAVAHSTTSHPIRTSKWVKTAQFPDPNAEGIWKVFEKEGYDLLPDPPHVKYNGNPAWPTNQSNEPTEQDTPNNRYKTGTSESGKPTVSILIPASPKIPEPMHKLYGQQREEKQQSHSPENKESPINSPAAQRQGHYNDILQYLQTKNALNNEHKHTTTPAPFSHSSSGHSTSSFAYRFSFTTLRSKAMTFPQYPLPEAFTTVIILLVMVWVAIFTIGLLELGNYLWRRRRDALAREGDQPLHSQDLDVGLDETMKVPLRIVIAPSESTRPRSMGGHGYEFLESVPSDSDSDSGSESDEDDYRIF</sequence>
<reference evidence="4" key="2">
    <citation type="journal article" date="2023" name="IMA Fungus">
        <title>Comparative genomic study of the Penicillium genus elucidates a diverse pangenome and 15 lateral gene transfer events.</title>
        <authorList>
            <person name="Petersen C."/>
            <person name="Sorensen T."/>
            <person name="Nielsen M.R."/>
            <person name="Sondergaard T.E."/>
            <person name="Sorensen J.L."/>
            <person name="Fitzpatrick D.A."/>
            <person name="Frisvad J.C."/>
            <person name="Nielsen K.L."/>
        </authorList>
    </citation>
    <scope>NUCLEOTIDE SEQUENCE</scope>
    <source>
        <strain evidence="4">IBT 20477</strain>
    </source>
</reference>
<protein>
    <submittedName>
        <fullName evidence="4">Uncharacterized protein</fullName>
    </submittedName>
</protein>
<dbReference type="OrthoDB" id="4357234at2759"/>
<comment type="caution">
    <text evidence="4">The sequence shown here is derived from an EMBL/GenBank/DDBJ whole genome shotgun (WGS) entry which is preliminary data.</text>
</comment>
<reference evidence="4" key="1">
    <citation type="submission" date="2022-11" db="EMBL/GenBank/DDBJ databases">
        <authorList>
            <person name="Petersen C."/>
        </authorList>
    </citation>
    <scope>NUCLEOTIDE SEQUENCE</scope>
    <source>
        <strain evidence="4">IBT 20477</strain>
    </source>
</reference>
<keyword evidence="3" id="KW-0732">Signal</keyword>
<feature type="region of interest" description="Disordered" evidence="1">
    <location>
        <begin position="281"/>
        <end position="318"/>
    </location>
</feature>
<feature type="signal peptide" evidence="3">
    <location>
        <begin position="1"/>
        <end position="23"/>
    </location>
</feature>
<organism evidence="4 5">
    <name type="scientific">Penicillium cf. viridicatum</name>
    <dbReference type="NCBI Taxonomy" id="2972119"/>
    <lineage>
        <taxon>Eukaryota</taxon>
        <taxon>Fungi</taxon>
        <taxon>Dikarya</taxon>
        <taxon>Ascomycota</taxon>
        <taxon>Pezizomycotina</taxon>
        <taxon>Eurotiomycetes</taxon>
        <taxon>Eurotiomycetidae</taxon>
        <taxon>Eurotiales</taxon>
        <taxon>Aspergillaceae</taxon>
        <taxon>Penicillium</taxon>
    </lineage>
</organism>
<dbReference type="AlphaFoldDB" id="A0A9W9IPY0"/>
<keyword evidence="2" id="KW-0472">Membrane</keyword>
<evidence type="ECO:0000256" key="3">
    <source>
        <dbReference type="SAM" id="SignalP"/>
    </source>
</evidence>
<gene>
    <name evidence="4" type="ORF">N7449_011899</name>
</gene>
<keyword evidence="2" id="KW-0812">Transmembrane</keyword>
<evidence type="ECO:0000313" key="5">
    <source>
        <dbReference type="Proteomes" id="UP001150942"/>
    </source>
</evidence>
<evidence type="ECO:0000256" key="2">
    <source>
        <dbReference type="SAM" id="Phobius"/>
    </source>
</evidence>
<proteinExistence type="predicted"/>
<accession>A0A9W9IPY0</accession>
<evidence type="ECO:0000313" key="4">
    <source>
        <dbReference type="EMBL" id="KAJ5181752.1"/>
    </source>
</evidence>
<feature type="region of interest" description="Disordered" evidence="1">
    <location>
        <begin position="59"/>
        <end position="144"/>
    </location>
</feature>
<feature type="compositionally biased region" description="Acidic residues" evidence="1">
    <location>
        <begin position="302"/>
        <end position="318"/>
    </location>
</feature>
<keyword evidence="2" id="KW-1133">Transmembrane helix</keyword>